<organism evidence="1 2">
    <name type="scientific">Mytilus edulis</name>
    <name type="common">Blue mussel</name>
    <dbReference type="NCBI Taxonomy" id="6550"/>
    <lineage>
        <taxon>Eukaryota</taxon>
        <taxon>Metazoa</taxon>
        <taxon>Spiralia</taxon>
        <taxon>Lophotrochozoa</taxon>
        <taxon>Mollusca</taxon>
        <taxon>Bivalvia</taxon>
        <taxon>Autobranchia</taxon>
        <taxon>Pteriomorphia</taxon>
        <taxon>Mytilida</taxon>
        <taxon>Mytiloidea</taxon>
        <taxon>Mytilidae</taxon>
        <taxon>Mytilinae</taxon>
        <taxon>Mytilus</taxon>
    </lineage>
</organism>
<dbReference type="PANTHER" id="PTHR46609">
    <property type="entry name" value="EXONUCLEASE, PHAGE-TYPE/RECB, C-TERMINAL DOMAIN-CONTAINING PROTEIN"/>
    <property type="match status" value="1"/>
</dbReference>
<dbReference type="InterPro" id="IPR051703">
    <property type="entry name" value="NF-kappa-B_Signaling_Reg"/>
</dbReference>
<protein>
    <recommendedName>
        <fullName evidence="3">YqaJ viral recombinase domain-containing protein</fullName>
    </recommendedName>
</protein>
<dbReference type="Gene3D" id="3.90.320.10">
    <property type="match status" value="1"/>
</dbReference>
<dbReference type="OrthoDB" id="6117194at2759"/>
<dbReference type="AlphaFoldDB" id="A0A8S3RDL7"/>
<dbReference type="PANTHER" id="PTHR46609:SF8">
    <property type="entry name" value="YQAJ VIRAL RECOMBINASE DOMAIN-CONTAINING PROTEIN"/>
    <property type="match status" value="1"/>
</dbReference>
<name>A0A8S3RDL7_MYTED</name>
<evidence type="ECO:0008006" key="3">
    <source>
        <dbReference type="Google" id="ProtNLM"/>
    </source>
</evidence>
<dbReference type="InterPro" id="IPR011335">
    <property type="entry name" value="Restrct_endonuc-II-like"/>
</dbReference>
<accession>A0A8S3RDL7</accession>
<dbReference type="InterPro" id="IPR011604">
    <property type="entry name" value="PDDEXK-like_dom_sf"/>
</dbReference>
<dbReference type="EMBL" id="CAJPWZ010001045">
    <property type="protein sequence ID" value="CAG2206261.1"/>
    <property type="molecule type" value="Genomic_DNA"/>
</dbReference>
<gene>
    <name evidence="1" type="ORF">MEDL_20571</name>
</gene>
<reference evidence="1" key="1">
    <citation type="submission" date="2021-03" db="EMBL/GenBank/DDBJ databases">
        <authorList>
            <person name="Bekaert M."/>
        </authorList>
    </citation>
    <scope>NUCLEOTIDE SEQUENCE</scope>
</reference>
<proteinExistence type="predicted"/>
<evidence type="ECO:0000313" key="2">
    <source>
        <dbReference type="Proteomes" id="UP000683360"/>
    </source>
</evidence>
<dbReference type="Proteomes" id="UP000683360">
    <property type="component" value="Unassembled WGS sequence"/>
</dbReference>
<comment type="caution">
    <text evidence="1">The sequence shown here is derived from an EMBL/GenBank/DDBJ whole genome shotgun (WGS) entry which is preliminary data.</text>
</comment>
<keyword evidence="2" id="KW-1185">Reference proteome</keyword>
<dbReference type="GO" id="GO:0006281">
    <property type="term" value="P:DNA repair"/>
    <property type="evidence" value="ECO:0007669"/>
    <property type="project" value="UniProtKB-ARBA"/>
</dbReference>
<dbReference type="SUPFAM" id="SSF52980">
    <property type="entry name" value="Restriction endonuclease-like"/>
    <property type="match status" value="1"/>
</dbReference>
<evidence type="ECO:0000313" key="1">
    <source>
        <dbReference type="EMBL" id="CAG2206261.1"/>
    </source>
</evidence>
<sequence length="763" mass="86308">MIFCYVLTEKKVTALVDGKGGDVDMFGFEDGITFKERKTLLENQINILNDFINFLQGQQLLITNKVLELSLCKRVQEALNVMSLRLKDCKELAIRQKLGLQKFKGMAGENWRESRFVFVISGLQASLFQLTELIENGLSCINSVLFSSSGIFGSQSHYIKETTMNISYQGNHVSLREHDESVEALEPRYLKQRSDVWHILRKSARITGSTLHSALGLRGLKEQRLHYANFIDGIDSEVSEDTQTRMKYGSDHEKDGIATLVGKVLPVYFPDCFFIEEGCYIIPGDNIDVLGIVSPDGSVRSQVPNKSDSDGGIIAAVEIKCPFPNDKRVAVHYSLPEYYVCQLLAEMFVLRTQTLIYVSYTHESSTFLKVKFDNDLWTEIWSEATNIYGNNKPKKSMRISVKTKEIKEKIKQFVKNNVEFLCEVQSCTMTDSGLRTFSVDSYYMQPLKRCHLQNPADTLPFEDLNNAIEKCKVFVTNGYEICRRRATEVMVWVLTNKNRNSNQEIPCSIPIAFGLKDYRLSGNAMRQATNFVLKQCTNSGLNILNLSTDGQWIQLMNRDTSGKALTIFQLQKDVWNSTKSMSKQELLKQLVNIFDNYQDRGICVNRLSSGAVSVSSKDKVLMNIRTPAYQTIMNKEQIGDCVEENGDDTTGSRSTDWLPDSVINILPENSDSDLLRDVDKVSNEITDVCLADNANEANTTEAESEHAKQTDFEHTIEVQSDNLNDIIDTSGESETTRIDIEQQRSTATNIELTEEILKNLSLV</sequence>